<dbReference type="Proteomes" id="UP001213681">
    <property type="component" value="Unassembled WGS sequence"/>
</dbReference>
<proteinExistence type="predicted"/>
<dbReference type="Pfam" id="PF07859">
    <property type="entry name" value="Abhydrolase_3"/>
    <property type="match status" value="1"/>
</dbReference>
<comment type="caution">
    <text evidence="4">The sequence shown here is derived from an EMBL/GenBank/DDBJ whole genome shotgun (WGS) entry which is preliminary data.</text>
</comment>
<keyword evidence="1" id="KW-0378">Hydrolase</keyword>
<dbReference type="InterPro" id="IPR029058">
    <property type="entry name" value="AB_hydrolase_fold"/>
</dbReference>
<dbReference type="PANTHER" id="PTHR48081:SF8">
    <property type="entry name" value="ALPHA_BETA HYDROLASE FOLD-3 DOMAIN-CONTAINING PROTEIN-RELATED"/>
    <property type="match status" value="1"/>
</dbReference>
<protein>
    <recommendedName>
        <fullName evidence="3">Alpha/beta hydrolase fold-3 domain-containing protein</fullName>
    </recommendedName>
</protein>
<sequence length="290" mass="32344">MLNYPRLKISASLVRLIFWWKLGGIHGKPDSVLQLPSRDPGRTIKANFYRSKSNKPSPVLINFHGSGFTIPWHGTDDAFARQAVQTTDYAVLDIAYRLSPENPFPAAIHDVEDVVKLATSNAQEFDSSRISISGFSAGANLALVASTQLFPKETFRHVICFYPPTDLAKDHYTKVPPDTNGNPLPPWMLTVFTECYASGLDWNDPRISPLNAAGDSFQRNTLVITCAYDNLCAEGEALVKKIRAAQGDDAVVYRRMENCDHAWDKSYIAGSPQEKAKDEAYDLAMEMLRR</sequence>
<dbReference type="GO" id="GO:0072330">
    <property type="term" value="P:monocarboxylic acid biosynthetic process"/>
    <property type="evidence" value="ECO:0007669"/>
    <property type="project" value="UniProtKB-ARBA"/>
</dbReference>
<organism evidence="4 5">
    <name type="scientific">Penicillium daleae</name>
    <dbReference type="NCBI Taxonomy" id="63821"/>
    <lineage>
        <taxon>Eukaryota</taxon>
        <taxon>Fungi</taxon>
        <taxon>Dikarya</taxon>
        <taxon>Ascomycota</taxon>
        <taxon>Pezizomycotina</taxon>
        <taxon>Eurotiomycetes</taxon>
        <taxon>Eurotiomycetidae</taxon>
        <taxon>Eurotiales</taxon>
        <taxon>Aspergillaceae</taxon>
        <taxon>Penicillium</taxon>
    </lineage>
</organism>
<keyword evidence="5" id="KW-1185">Reference proteome</keyword>
<gene>
    <name evidence="4" type="ORF">N7458_009514</name>
</gene>
<evidence type="ECO:0000313" key="5">
    <source>
        <dbReference type="Proteomes" id="UP001213681"/>
    </source>
</evidence>
<evidence type="ECO:0000256" key="1">
    <source>
        <dbReference type="ARBA" id="ARBA00022801"/>
    </source>
</evidence>
<dbReference type="GeneID" id="81603139"/>
<dbReference type="GO" id="GO:0016787">
    <property type="term" value="F:hydrolase activity"/>
    <property type="evidence" value="ECO:0007669"/>
    <property type="project" value="UniProtKB-KW"/>
</dbReference>
<reference evidence="4" key="1">
    <citation type="submission" date="2022-12" db="EMBL/GenBank/DDBJ databases">
        <authorList>
            <person name="Petersen C."/>
        </authorList>
    </citation>
    <scope>NUCLEOTIDE SEQUENCE</scope>
    <source>
        <strain evidence="4">IBT 16125</strain>
    </source>
</reference>
<accession>A0AAD6BZD5</accession>
<evidence type="ECO:0000256" key="2">
    <source>
        <dbReference type="SAM" id="SignalP"/>
    </source>
</evidence>
<feature type="signal peptide" evidence="2">
    <location>
        <begin position="1"/>
        <end position="27"/>
    </location>
</feature>
<reference evidence="4" key="2">
    <citation type="journal article" date="2023" name="IMA Fungus">
        <title>Comparative genomic study of the Penicillium genus elucidates a diverse pangenome and 15 lateral gene transfer events.</title>
        <authorList>
            <person name="Petersen C."/>
            <person name="Sorensen T."/>
            <person name="Nielsen M.R."/>
            <person name="Sondergaard T.E."/>
            <person name="Sorensen J.L."/>
            <person name="Fitzpatrick D.A."/>
            <person name="Frisvad J.C."/>
            <person name="Nielsen K.L."/>
        </authorList>
    </citation>
    <scope>NUCLEOTIDE SEQUENCE</scope>
    <source>
        <strain evidence="4">IBT 16125</strain>
    </source>
</reference>
<feature type="domain" description="Alpha/beta hydrolase fold-3" evidence="3">
    <location>
        <begin position="60"/>
        <end position="263"/>
    </location>
</feature>
<dbReference type="InterPro" id="IPR013094">
    <property type="entry name" value="AB_hydrolase_3"/>
</dbReference>
<dbReference type="GO" id="GO:0017000">
    <property type="term" value="P:antibiotic biosynthetic process"/>
    <property type="evidence" value="ECO:0007669"/>
    <property type="project" value="UniProtKB-ARBA"/>
</dbReference>
<dbReference type="InterPro" id="IPR050300">
    <property type="entry name" value="GDXG_lipolytic_enzyme"/>
</dbReference>
<name>A0AAD6BZD5_9EURO</name>
<evidence type="ECO:0000313" key="4">
    <source>
        <dbReference type="EMBL" id="KAJ5438516.1"/>
    </source>
</evidence>
<dbReference type="PANTHER" id="PTHR48081">
    <property type="entry name" value="AB HYDROLASE SUPERFAMILY PROTEIN C4A8.06C"/>
    <property type="match status" value="1"/>
</dbReference>
<evidence type="ECO:0000259" key="3">
    <source>
        <dbReference type="Pfam" id="PF07859"/>
    </source>
</evidence>
<dbReference type="RefSeq" id="XP_056761745.1">
    <property type="nucleotide sequence ID" value="XM_056912896.1"/>
</dbReference>
<keyword evidence="2" id="KW-0732">Signal</keyword>
<dbReference type="AlphaFoldDB" id="A0AAD6BZD5"/>
<dbReference type="Gene3D" id="3.40.50.1820">
    <property type="entry name" value="alpha/beta hydrolase"/>
    <property type="match status" value="1"/>
</dbReference>
<dbReference type="EMBL" id="JAPVEA010000008">
    <property type="protein sequence ID" value="KAJ5438516.1"/>
    <property type="molecule type" value="Genomic_DNA"/>
</dbReference>
<dbReference type="SUPFAM" id="SSF53474">
    <property type="entry name" value="alpha/beta-Hydrolases"/>
    <property type="match status" value="1"/>
</dbReference>
<feature type="chain" id="PRO_5041999297" description="Alpha/beta hydrolase fold-3 domain-containing protein" evidence="2">
    <location>
        <begin position="28"/>
        <end position="290"/>
    </location>
</feature>